<keyword evidence="6 8" id="KW-0446">Lipid-binding</keyword>
<dbReference type="GO" id="GO:0005886">
    <property type="term" value="C:plasma membrane"/>
    <property type="evidence" value="ECO:0007669"/>
    <property type="project" value="TreeGrafter"/>
</dbReference>
<keyword evidence="7 8" id="KW-0238">DNA-binding</keyword>
<dbReference type="GO" id="GO:0006275">
    <property type="term" value="P:regulation of DNA replication"/>
    <property type="evidence" value="ECO:0007669"/>
    <property type="project" value="UniProtKB-UniRule"/>
</dbReference>
<dbReference type="PANTHER" id="PTHR30050:SF2">
    <property type="entry name" value="CHROMOSOMAL REPLICATION INITIATOR PROTEIN DNAA"/>
    <property type="match status" value="1"/>
</dbReference>
<comment type="caution">
    <text evidence="8">Lacks conserved residue(s) required for the propagation of feature annotation.</text>
</comment>
<evidence type="ECO:0000256" key="1">
    <source>
        <dbReference type="ARBA" id="ARBA00006583"/>
    </source>
</evidence>
<dbReference type="InterPro" id="IPR001957">
    <property type="entry name" value="Chromosome_initiator_DnaA"/>
</dbReference>
<feature type="binding site" evidence="8">
    <location>
        <position position="161"/>
    </location>
    <ligand>
        <name>ATP</name>
        <dbReference type="ChEBI" id="CHEBI:30616"/>
    </ligand>
</feature>
<dbReference type="Gene3D" id="3.30.300.180">
    <property type="match status" value="1"/>
</dbReference>
<feature type="binding site" evidence="8">
    <location>
        <position position="165"/>
    </location>
    <ligand>
        <name>ATP</name>
        <dbReference type="ChEBI" id="CHEBI:30616"/>
    </ligand>
</feature>
<keyword evidence="2 8" id="KW-0963">Cytoplasm</keyword>
<dbReference type="AlphaFoldDB" id="A0A0G0QQ03"/>
<dbReference type="CDD" id="cd00009">
    <property type="entry name" value="AAA"/>
    <property type="match status" value="1"/>
</dbReference>
<dbReference type="Pfam" id="PF08299">
    <property type="entry name" value="Bac_DnaA_C"/>
    <property type="match status" value="1"/>
</dbReference>
<dbReference type="InterPro" id="IPR013317">
    <property type="entry name" value="DnaA_dom"/>
</dbReference>
<feature type="domain" description="Chromosomal replication initiator DnaA C-terminal" evidence="13">
    <location>
        <begin position="362"/>
        <end position="431"/>
    </location>
</feature>
<dbReference type="InterPro" id="IPR020591">
    <property type="entry name" value="Chromosome_initiator_DnaA-like"/>
</dbReference>
<dbReference type="SMART" id="SM00382">
    <property type="entry name" value="AAA"/>
    <property type="match status" value="1"/>
</dbReference>
<evidence type="ECO:0000256" key="9">
    <source>
        <dbReference type="NCBIfam" id="TIGR00362"/>
    </source>
</evidence>
<dbReference type="STRING" id="1619013.UT41_C0001G0029"/>
<comment type="domain">
    <text evidence="8">Domain I is involved in oligomerization and binding regulators, domain II is flexibile and of varying length in different bacteria, domain III forms the AAA+ region, while domain IV binds dsDNA.</text>
</comment>
<name>A0A0G0QQ03_9BACT</name>
<evidence type="ECO:0000259" key="13">
    <source>
        <dbReference type="SMART" id="SM00760"/>
    </source>
</evidence>
<evidence type="ECO:0000256" key="4">
    <source>
        <dbReference type="ARBA" id="ARBA00022741"/>
    </source>
</evidence>
<dbReference type="InterPro" id="IPR038454">
    <property type="entry name" value="DnaA_N_sf"/>
</dbReference>
<keyword evidence="3 8" id="KW-0235">DNA replication</keyword>
<evidence type="ECO:0000313" key="15">
    <source>
        <dbReference type="Proteomes" id="UP000034665"/>
    </source>
</evidence>
<evidence type="ECO:0000256" key="8">
    <source>
        <dbReference type="HAMAP-Rule" id="MF_00377"/>
    </source>
</evidence>
<dbReference type="InterPro" id="IPR013159">
    <property type="entry name" value="DnaA_C"/>
</dbReference>
<comment type="caution">
    <text evidence="14">The sequence shown here is derived from an EMBL/GenBank/DDBJ whole genome shotgun (WGS) entry which is preliminary data.</text>
</comment>
<dbReference type="Pfam" id="PF00308">
    <property type="entry name" value="Bac_DnaA"/>
    <property type="match status" value="1"/>
</dbReference>
<dbReference type="GO" id="GO:0005524">
    <property type="term" value="F:ATP binding"/>
    <property type="evidence" value="ECO:0007669"/>
    <property type="project" value="UniProtKB-UniRule"/>
</dbReference>
<comment type="function">
    <text evidence="8 10">Plays an essential role in the initiation and regulation of chromosomal replication. ATP-DnaA binds to the origin of replication (oriC) to initiate formation of the DNA replication initiation complex once per cell cycle. Binds the DnaA box (a 9 base pair repeat at the origin) and separates the double-stranded (ds)DNA. Forms a right-handed helical filament on oriC DNA; dsDNA binds to the exterior of the filament while single-stranded (ss)DNA is stabiized in the filament's interior. The ATP-DnaA-oriC complex binds and stabilizes one strand of the AT-rich DNA unwinding element (DUE), permitting loading of DNA polymerase. After initiation quickly degrades to an ADP-DnaA complex that is not apt for DNA replication. Binds acidic phospholipids.</text>
</comment>
<dbReference type="Proteomes" id="UP000034665">
    <property type="component" value="Unassembled WGS sequence"/>
</dbReference>
<dbReference type="HAMAP" id="MF_00377">
    <property type="entry name" value="DnaA_bact"/>
    <property type="match status" value="1"/>
</dbReference>
<comment type="subcellular location">
    <subcellularLocation>
        <location evidence="8">Cytoplasm</location>
    </subcellularLocation>
</comment>
<dbReference type="GO" id="GO:0005737">
    <property type="term" value="C:cytoplasm"/>
    <property type="evidence" value="ECO:0007669"/>
    <property type="project" value="UniProtKB-SubCell"/>
</dbReference>
<accession>A0A0G0QQ03</accession>
<feature type="binding site" evidence="8">
    <location>
        <position position="164"/>
    </location>
    <ligand>
        <name>ATP</name>
        <dbReference type="ChEBI" id="CHEBI:30616"/>
    </ligand>
</feature>
<dbReference type="FunFam" id="3.40.50.300:FF:000668">
    <property type="entry name" value="Chromosomal replication initiator protein DnaA"/>
    <property type="match status" value="1"/>
</dbReference>
<evidence type="ECO:0000256" key="7">
    <source>
        <dbReference type="ARBA" id="ARBA00023125"/>
    </source>
</evidence>
<dbReference type="GO" id="GO:0003688">
    <property type="term" value="F:DNA replication origin binding"/>
    <property type="evidence" value="ECO:0007669"/>
    <property type="project" value="UniProtKB-UniRule"/>
</dbReference>
<dbReference type="InterPro" id="IPR003593">
    <property type="entry name" value="AAA+_ATPase"/>
</dbReference>
<keyword evidence="4 8" id="KW-0547">Nucleotide-binding</keyword>
<dbReference type="Pfam" id="PF11638">
    <property type="entry name" value="DnaA_N"/>
    <property type="match status" value="1"/>
</dbReference>
<evidence type="ECO:0000256" key="10">
    <source>
        <dbReference type="RuleBase" id="RU000577"/>
    </source>
</evidence>
<comment type="subunit">
    <text evidence="8">Oligomerizes as a right-handed, spiral filament on DNA at oriC.</text>
</comment>
<dbReference type="GO" id="GO:0008289">
    <property type="term" value="F:lipid binding"/>
    <property type="evidence" value="ECO:0007669"/>
    <property type="project" value="UniProtKB-KW"/>
</dbReference>
<evidence type="ECO:0000256" key="11">
    <source>
        <dbReference type="RuleBase" id="RU004227"/>
    </source>
</evidence>
<evidence type="ECO:0000256" key="6">
    <source>
        <dbReference type="ARBA" id="ARBA00023121"/>
    </source>
</evidence>
<evidence type="ECO:0000313" key="14">
    <source>
        <dbReference type="EMBL" id="KKR12485.1"/>
    </source>
</evidence>
<feature type="binding site" evidence="8">
    <location>
        <position position="163"/>
    </location>
    <ligand>
        <name>ATP</name>
        <dbReference type="ChEBI" id="CHEBI:30616"/>
    </ligand>
</feature>
<dbReference type="InterPro" id="IPR018312">
    <property type="entry name" value="Chromosome_initiator_DnaA_CS"/>
</dbReference>
<dbReference type="CDD" id="cd06571">
    <property type="entry name" value="Bac_DnaA_C"/>
    <property type="match status" value="1"/>
</dbReference>
<feature type="region of interest" description="Domain IV, binds dsDNA" evidence="8">
    <location>
        <begin position="335"/>
        <end position="455"/>
    </location>
</feature>
<feature type="domain" description="AAA+ ATPase" evidence="12">
    <location>
        <begin position="150"/>
        <end position="285"/>
    </location>
</feature>
<dbReference type="InterPro" id="IPR010921">
    <property type="entry name" value="Trp_repressor/repl_initiator"/>
</dbReference>
<dbReference type="InterPro" id="IPR024633">
    <property type="entry name" value="DnaA_N_dom"/>
</dbReference>
<comment type="similarity">
    <text evidence="1 8 11">Belongs to the DnaA family.</text>
</comment>
<dbReference type="PROSITE" id="PS01008">
    <property type="entry name" value="DNAA"/>
    <property type="match status" value="1"/>
</dbReference>
<dbReference type="PRINTS" id="PR00051">
    <property type="entry name" value="DNAA"/>
</dbReference>
<protein>
    <recommendedName>
        <fullName evidence="8 9">Chromosomal replication initiator protein DnaA</fullName>
    </recommendedName>
</protein>
<dbReference type="EMBL" id="LBWR01000001">
    <property type="protein sequence ID" value="KKR12485.1"/>
    <property type="molecule type" value="Genomic_DNA"/>
</dbReference>
<feature type="region of interest" description="Domain I, interacts with DnaA modulators" evidence="8">
    <location>
        <begin position="1"/>
        <end position="90"/>
    </location>
</feature>
<dbReference type="InterPro" id="IPR027417">
    <property type="entry name" value="P-loop_NTPase"/>
</dbReference>
<dbReference type="PATRIC" id="fig|1619013.3.peg.32"/>
<organism evidence="14 15">
    <name type="scientific">Candidatus Wolfebacteria bacterium GW2011_GWC2_39_22</name>
    <dbReference type="NCBI Taxonomy" id="1619013"/>
    <lineage>
        <taxon>Bacteria</taxon>
        <taxon>Candidatus Wolfeibacteriota</taxon>
    </lineage>
</organism>
<evidence type="ECO:0000256" key="2">
    <source>
        <dbReference type="ARBA" id="ARBA00022490"/>
    </source>
</evidence>
<dbReference type="GO" id="GO:0006270">
    <property type="term" value="P:DNA replication initiation"/>
    <property type="evidence" value="ECO:0007669"/>
    <property type="project" value="UniProtKB-UniRule"/>
</dbReference>
<sequence>MELDQLWKSALAELEVQMTQPNFLTWFKNSRLIDRSPEGELVVSLANNFAKEWVENKYHKSILEILISLDDSVRKVRYIVAIMPVEPQKTTGEAKKSHSSIPQQATFDEFKIDAETNLHPKYTFKSYVVGSSNELAYAASLAVIKDMGKKYNPLFIYGGSGLGKTHLMQSIGNQIRQTHGNTIKVKYIPSEKFVNDIVFSIKNKRMEDMKRIYRSVDVLIIDDIQFIAGKAASEEEFFHTFNALYDNDKQIILSSDRPPHETSILEERLRSRFSSGMIVDISYPDYEMRLAIIKQKLEQEHISIPDSVTEFIAEKMQRNIREIEGVLKKIMFYQDVKGVEVTRSIVEDIIDKTTKHSFKNVTPNQVMQVVSNFFELTEKDLTDQGRRKEIVEPRQIAMFLMKDLLGMSYSDIGHKMGKRDHSTVMHACDKIGKLLTSDQKIANKISSIKEVINSK</sequence>
<dbReference type="Gene3D" id="1.10.1750.10">
    <property type="match status" value="1"/>
</dbReference>
<dbReference type="NCBIfam" id="TIGR00362">
    <property type="entry name" value="DnaA"/>
    <property type="match status" value="1"/>
</dbReference>
<dbReference type="SUPFAM" id="SSF48295">
    <property type="entry name" value="TrpR-like"/>
    <property type="match status" value="1"/>
</dbReference>
<dbReference type="Gene3D" id="1.10.8.60">
    <property type="match status" value="1"/>
</dbReference>
<dbReference type="PANTHER" id="PTHR30050">
    <property type="entry name" value="CHROMOSOMAL REPLICATION INITIATOR PROTEIN DNAA"/>
    <property type="match status" value="1"/>
</dbReference>
<evidence type="ECO:0000256" key="5">
    <source>
        <dbReference type="ARBA" id="ARBA00022840"/>
    </source>
</evidence>
<dbReference type="SMART" id="SM00760">
    <property type="entry name" value="Bac_DnaA_C"/>
    <property type="match status" value="1"/>
</dbReference>
<evidence type="ECO:0000259" key="12">
    <source>
        <dbReference type="SMART" id="SM00382"/>
    </source>
</evidence>
<gene>
    <name evidence="8" type="primary">dnaA</name>
    <name evidence="14" type="ORF">UT41_C0001G0029</name>
</gene>
<proteinExistence type="inferred from homology"/>
<keyword evidence="5 8" id="KW-0067">ATP-binding</keyword>
<reference evidence="14 15" key="1">
    <citation type="journal article" date="2015" name="Nature">
        <title>rRNA introns, odd ribosomes, and small enigmatic genomes across a large radiation of phyla.</title>
        <authorList>
            <person name="Brown C.T."/>
            <person name="Hug L.A."/>
            <person name="Thomas B.C."/>
            <person name="Sharon I."/>
            <person name="Castelle C.J."/>
            <person name="Singh A."/>
            <person name="Wilkins M.J."/>
            <person name="Williams K.H."/>
            <person name="Banfield J.F."/>
        </authorList>
    </citation>
    <scope>NUCLEOTIDE SEQUENCE [LARGE SCALE GENOMIC DNA]</scope>
</reference>
<dbReference type="Gene3D" id="3.40.50.300">
    <property type="entry name" value="P-loop containing nucleotide triphosphate hydrolases"/>
    <property type="match status" value="1"/>
</dbReference>
<dbReference type="SUPFAM" id="SSF52540">
    <property type="entry name" value="P-loop containing nucleoside triphosphate hydrolases"/>
    <property type="match status" value="1"/>
</dbReference>
<evidence type="ECO:0000256" key="3">
    <source>
        <dbReference type="ARBA" id="ARBA00022705"/>
    </source>
</evidence>